<dbReference type="Pfam" id="PF18478">
    <property type="entry name" value="PIN_10"/>
    <property type="match status" value="1"/>
</dbReference>
<protein>
    <recommendedName>
        <fullName evidence="1">VapC45 PIN like domain-containing protein</fullName>
    </recommendedName>
</protein>
<name>A0A840HQU2_9SPHN</name>
<evidence type="ECO:0000313" key="3">
    <source>
        <dbReference type="Proteomes" id="UP000575068"/>
    </source>
</evidence>
<evidence type="ECO:0000259" key="1">
    <source>
        <dbReference type="Pfam" id="PF18478"/>
    </source>
</evidence>
<dbReference type="Proteomes" id="UP000575068">
    <property type="component" value="Unassembled WGS sequence"/>
</dbReference>
<dbReference type="AlphaFoldDB" id="A0A840HQU2"/>
<dbReference type="RefSeq" id="WP_184474269.1">
    <property type="nucleotide sequence ID" value="NZ_JACHOV010000002.1"/>
</dbReference>
<gene>
    <name evidence="2" type="ORF">HNQ99_000720</name>
</gene>
<organism evidence="2 3">
    <name type="scientific">Rhizorhapis suberifaciens</name>
    <name type="common">corky root of lettuce</name>
    <dbReference type="NCBI Taxonomy" id="13656"/>
    <lineage>
        <taxon>Bacteria</taxon>
        <taxon>Pseudomonadati</taxon>
        <taxon>Pseudomonadota</taxon>
        <taxon>Alphaproteobacteria</taxon>
        <taxon>Sphingomonadales</taxon>
        <taxon>Sphingomonadaceae</taxon>
        <taxon>Rhizorhapis</taxon>
    </lineage>
</organism>
<dbReference type="EMBL" id="JACHOV010000002">
    <property type="protein sequence ID" value="MBB4640432.1"/>
    <property type="molecule type" value="Genomic_DNA"/>
</dbReference>
<proteinExistence type="predicted"/>
<comment type="caution">
    <text evidence="2">The sequence shown here is derived from an EMBL/GenBank/DDBJ whole genome shotgun (WGS) entry which is preliminary data.</text>
</comment>
<dbReference type="InterPro" id="IPR041375">
    <property type="entry name" value="VapC45_PIN-like"/>
</dbReference>
<reference evidence="2 3" key="1">
    <citation type="submission" date="2020-08" db="EMBL/GenBank/DDBJ databases">
        <title>Genomic Encyclopedia of Type Strains, Phase IV (KMG-IV): sequencing the most valuable type-strain genomes for metagenomic binning, comparative biology and taxonomic classification.</title>
        <authorList>
            <person name="Goeker M."/>
        </authorList>
    </citation>
    <scope>NUCLEOTIDE SEQUENCE [LARGE SCALE GENOMIC DNA]</scope>
    <source>
        <strain evidence="2 3">DSM 7465</strain>
    </source>
</reference>
<feature type="domain" description="VapC45 PIN like" evidence="1">
    <location>
        <begin position="1"/>
        <end position="82"/>
    </location>
</feature>
<evidence type="ECO:0000313" key="2">
    <source>
        <dbReference type="EMBL" id="MBB4640432.1"/>
    </source>
</evidence>
<keyword evidence="3" id="KW-1185">Reference proteome</keyword>
<accession>A0A840HQU2</accession>
<sequence length="130" mass="14456">MKLLVDNNLPPRLARGLAALFEGDHHVIHIRDKFGTGSLPDAGWIERLGKEGGWSVLSGDRRIAKQKPSRELFLRAGLVGFFPLPAVMQLKLHDMTARILFAWPAMTIISETIAQGCFELPVKGKLRQMA</sequence>